<evidence type="ECO:0000313" key="3">
    <source>
        <dbReference type="EMBL" id="CAH1712535.1"/>
    </source>
</evidence>
<feature type="compositionally biased region" description="Basic and acidic residues" evidence="1">
    <location>
        <begin position="214"/>
        <end position="223"/>
    </location>
</feature>
<reference evidence="3" key="2">
    <citation type="submission" date="2022-10" db="EMBL/GenBank/DDBJ databases">
        <authorList>
            <consortium name="ENA_rothamsted_submissions"/>
            <consortium name="culmorum"/>
            <person name="King R."/>
        </authorList>
    </citation>
    <scope>NUCLEOTIDE SEQUENCE</scope>
</reference>
<accession>A0A9P0NA42</accession>
<dbReference type="AlphaFoldDB" id="A0A9P0NA42"/>
<gene>
    <name evidence="3" type="ORF">APHIGO_LOCUS2042</name>
</gene>
<organism evidence="3 4">
    <name type="scientific">Aphis gossypii</name>
    <name type="common">Cotton aphid</name>
    <dbReference type="NCBI Taxonomy" id="80765"/>
    <lineage>
        <taxon>Eukaryota</taxon>
        <taxon>Metazoa</taxon>
        <taxon>Ecdysozoa</taxon>
        <taxon>Arthropoda</taxon>
        <taxon>Hexapoda</taxon>
        <taxon>Insecta</taxon>
        <taxon>Pterygota</taxon>
        <taxon>Neoptera</taxon>
        <taxon>Paraneoptera</taxon>
        <taxon>Hemiptera</taxon>
        <taxon>Sternorrhyncha</taxon>
        <taxon>Aphidomorpha</taxon>
        <taxon>Aphidoidea</taxon>
        <taxon>Aphididae</taxon>
        <taxon>Aphidini</taxon>
        <taxon>Aphis</taxon>
        <taxon>Aphis</taxon>
    </lineage>
</organism>
<feature type="compositionally biased region" description="Basic and acidic residues" evidence="1">
    <location>
        <begin position="252"/>
        <end position="265"/>
    </location>
</feature>
<feature type="compositionally biased region" description="Basic and acidic residues" evidence="1">
    <location>
        <begin position="114"/>
        <end position="123"/>
    </location>
</feature>
<evidence type="ECO:0000313" key="4">
    <source>
        <dbReference type="Proteomes" id="UP001154329"/>
    </source>
</evidence>
<evidence type="ECO:0000256" key="2">
    <source>
        <dbReference type="SAM" id="SignalP"/>
    </source>
</evidence>
<feature type="signal peptide" evidence="2">
    <location>
        <begin position="1"/>
        <end position="30"/>
    </location>
</feature>
<keyword evidence="4" id="KW-1185">Reference proteome</keyword>
<dbReference type="Proteomes" id="UP001154329">
    <property type="component" value="Chromosome 1"/>
</dbReference>
<proteinExistence type="predicted"/>
<feature type="compositionally biased region" description="Polar residues" evidence="1">
    <location>
        <begin position="182"/>
        <end position="195"/>
    </location>
</feature>
<feature type="compositionally biased region" description="Basic and acidic residues" evidence="1">
    <location>
        <begin position="170"/>
        <end position="181"/>
    </location>
</feature>
<evidence type="ECO:0000256" key="1">
    <source>
        <dbReference type="SAM" id="MobiDB-lite"/>
    </source>
</evidence>
<feature type="compositionally biased region" description="Acidic residues" evidence="1">
    <location>
        <begin position="153"/>
        <end position="162"/>
    </location>
</feature>
<name>A0A9P0NA42_APHGO</name>
<feature type="chain" id="PRO_5040412227" evidence="2">
    <location>
        <begin position="31"/>
        <end position="311"/>
    </location>
</feature>
<protein>
    <submittedName>
        <fullName evidence="3">Uncharacterized protein</fullName>
    </submittedName>
</protein>
<sequence length="311" mass="35761">MNFKMKTAMFKVFVTCIATLCITLPVPSKATPVLSSVPVKSEEKDENPIIENHLDKKSEILDRLKFVDLKSIDFELIANEVLREPAIAVHEQMMASREFHRQRRSFDPELEERLRKEVEKDDTTLSIPLDSKDAMPVMPPKSNEDKNSQQSNENEDDAEVNELPDPPSSSEHDNSVHESNESNHPQESNESNNPRESIEHNHPQESNESNNPRESIEHNHPQESNESNNLQGSNESDNPREPNESYSPQESNEPHYPQHEGRPDVPQDSNESEYPPDTKSYEFDTGPRRNIPYNEDDEEKDDEPKPPFQKM</sequence>
<feature type="region of interest" description="Disordered" evidence="1">
    <location>
        <begin position="114"/>
        <end position="311"/>
    </location>
</feature>
<dbReference type="EMBL" id="OU899034">
    <property type="protein sequence ID" value="CAH1712535.1"/>
    <property type="molecule type" value="Genomic_DNA"/>
</dbReference>
<reference evidence="3" key="1">
    <citation type="submission" date="2022-02" db="EMBL/GenBank/DDBJ databases">
        <authorList>
            <person name="King R."/>
        </authorList>
    </citation>
    <scope>NUCLEOTIDE SEQUENCE</scope>
</reference>
<keyword evidence="2" id="KW-0732">Signal</keyword>
<feature type="compositionally biased region" description="Polar residues" evidence="1">
    <location>
        <begin position="224"/>
        <end position="236"/>
    </location>
</feature>
<feature type="compositionally biased region" description="Basic and acidic residues" evidence="1">
    <location>
        <begin position="196"/>
        <end position="205"/>
    </location>
</feature>